<proteinExistence type="predicted"/>
<evidence type="ECO:0000313" key="2">
    <source>
        <dbReference type="EMBL" id="GEU09935.1"/>
    </source>
</evidence>
<name>A0A640M8D8_BACAN</name>
<dbReference type="EMBL" id="BLET01000251">
    <property type="protein sequence ID" value="GET99948.1"/>
    <property type="molecule type" value="Genomic_DNA"/>
</dbReference>
<sequence length="52" mass="5907">MWGAVIPVKTIAQTPILNKIYTKTLKKSSSHPFFSENSFKPLKRPIKGHNLI</sequence>
<dbReference type="EMBL" id="BLEV01000012">
    <property type="protein sequence ID" value="GEU09935.1"/>
    <property type="molecule type" value="Genomic_DNA"/>
</dbReference>
<protein>
    <submittedName>
        <fullName evidence="2">Uncharacterized protein</fullName>
    </submittedName>
</protein>
<evidence type="ECO:0000313" key="1">
    <source>
        <dbReference type="EMBL" id="GET99948.1"/>
    </source>
</evidence>
<dbReference type="AlphaFoldDB" id="A0A640M8D8"/>
<organism evidence="2">
    <name type="scientific">Bacillus anthracis</name>
    <name type="common">anthrax bacterium</name>
    <dbReference type="NCBI Taxonomy" id="1392"/>
    <lineage>
        <taxon>Bacteria</taxon>
        <taxon>Bacillati</taxon>
        <taxon>Bacillota</taxon>
        <taxon>Bacilli</taxon>
        <taxon>Bacillales</taxon>
        <taxon>Bacillaceae</taxon>
        <taxon>Bacillus</taxon>
        <taxon>Bacillus cereus group</taxon>
    </lineage>
</organism>
<reference evidence="2" key="1">
    <citation type="submission" date="2019-12" db="EMBL/GenBank/DDBJ databases">
        <title>Epidemiological and comparative genomic analysis of Bacillus anthracis isolated from northern Vietnam.</title>
        <authorList>
            <person name="Hoang T.T.H."/>
            <person name="Dang D.A."/>
            <person name="Pham M.H."/>
            <person name="Luong M.H."/>
            <person name="Tran N.D."/>
            <person name="Nguyen T.H."/>
            <person name="Nguyen T.T."/>
            <person name="Inoue S."/>
            <person name="Morikawa S."/>
            <person name="Okutani A."/>
        </authorList>
    </citation>
    <scope>NUCLEOTIDE SEQUENCE</scope>
    <source>
        <strain evidence="2">HG</strain>
        <strain evidence="1">TuanDB</strain>
    </source>
</reference>
<reference evidence="2" key="2">
    <citation type="submission" date="2019-12" db="EMBL/GenBank/DDBJ databases">
        <authorList>
            <person name="Hoang T.H.H."/>
            <person name="Okutani A."/>
        </authorList>
    </citation>
    <scope>NUCLEOTIDE SEQUENCE</scope>
    <source>
        <strain evidence="2">HG</strain>
    </source>
</reference>
<accession>A0A640M8D8</accession>
<comment type="caution">
    <text evidence="2">The sequence shown here is derived from an EMBL/GenBank/DDBJ whole genome shotgun (WGS) entry which is preliminary data.</text>
</comment>
<gene>
    <name evidence="2" type="ORF">HG1_54200</name>
    <name evidence="1" type="ORF">TuanDB_32520</name>
</gene>